<organism evidence="2 3">
    <name type="scientific">Aquipseudomonas campi</name>
    <dbReference type="NCBI Taxonomy" id="2731681"/>
    <lineage>
        <taxon>Bacteria</taxon>
        <taxon>Pseudomonadati</taxon>
        <taxon>Pseudomonadota</taxon>
        <taxon>Gammaproteobacteria</taxon>
        <taxon>Pseudomonadales</taxon>
        <taxon>Pseudomonadaceae</taxon>
        <taxon>Aquipseudomonas</taxon>
    </lineage>
</organism>
<keyword evidence="3" id="KW-1185">Reference proteome</keyword>
<dbReference type="AlphaFoldDB" id="A0A6M8FFQ8"/>
<sequence length="453" mass="50782">MQRISIIGSGFCGTALAIHLLQKADRPLHIRLINRTGPLARGLAYGTRSASHILNVPAERMSLFADKPSDFLDFARQELPDAQPGDFLPRRLFGDYLQQRLTEALANRPPVVTFDGMHAHVIDLRREDNQYRLCLKDGRKIDSDNVVIATGNFTPATPGVLTHLLGDSRYIDDPWRTGALQGIAADARILLLGSGLTMYDMALALQERQHRAPLLAISRRALQPHGHRDNAEHPRLPQLPSNLLVEGSARQLLARIRTFVRDAEADGFDWRDAVAALRPVTPALWQSLDTHERGRYLCHLQPYWDVHRHRAAPIIASRIEQLRQAGQLRTQAARLVSATSTGAALQLQIRPRGHQELRTLEVDHIINCTGPCNDLRHLDEPMLSALQARGELVQDDNRIGLRVDDHYHLLDAAGRAQSGLYLLSPMLRSHYWESTAVPELRQHAETLARQLLG</sequence>
<dbReference type="EMBL" id="CP053697">
    <property type="protein sequence ID" value="QKE62990.1"/>
    <property type="molecule type" value="Genomic_DNA"/>
</dbReference>
<dbReference type="Pfam" id="PF13454">
    <property type="entry name" value="NAD_binding_9"/>
    <property type="match status" value="1"/>
</dbReference>
<dbReference type="PANTHER" id="PTHR40254">
    <property type="entry name" value="BLR0577 PROTEIN"/>
    <property type="match status" value="1"/>
</dbReference>
<dbReference type="PANTHER" id="PTHR40254:SF1">
    <property type="entry name" value="BLR0577 PROTEIN"/>
    <property type="match status" value="1"/>
</dbReference>
<gene>
    <name evidence="2" type="ORF">HNE05_06320</name>
</gene>
<protein>
    <submittedName>
        <fullName evidence="2">FAD/NAD(P)-binding protein</fullName>
    </submittedName>
</protein>
<evidence type="ECO:0000259" key="1">
    <source>
        <dbReference type="Pfam" id="PF13454"/>
    </source>
</evidence>
<dbReference type="InterPro" id="IPR036188">
    <property type="entry name" value="FAD/NAD-bd_sf"/>
</dbReference>
<dbReference type="PRINTS" id="PR00368">
    <property type="entry name" value="FADPNR"/>
</dbReference>
<name>A0A6M8FFQ8_9GAMM</name>
<dbReference type="RefSeq" id="WP_173205721.1">
    <property type="nucleotide sequence ID" value="NZ_CP053697.2"/>
</dbReference>
<accession>A0A6M8FFQ8</accession>
<reference evidence="2" key="1">
    <citation type="submission" date="2020-07" db="EMBL/GenBank/DDBJ databases">
        <title>Nitrate ammonifying Pseudomonas campi sp. nov. isolated from German agricultural grassland.</title>
        <authorList>
            <person name="Timsy T."/>
            <person name="Ulrich A."/>
            <person name="Spanner T."/>
            <person name="Foesel B."/>
            <person name="Kolb S."/>
            <person name="Horn M.A."/>
            <person name="Behrendt U."/>
        </authorList>
    </citation>
    <scope>NUCLEOTIDE SEQUENCE</scope>
    <source>
        <strain evidence="2">S1-A32-2</strain>
    </source>
</reference>
<dbReference type="Proteomes" id="UP000501379">
    <property type="component" value="Chromosome"/>
</dbReference>
<dbReference type="SUPFAM" id="SSF51905">
    <property type="entry name" value="FAD/NAD(P)-binding domain"/>
    <property type="match status" value="1"/>
</dbReference>
<feature type="domain" description="FAD-dependent urate hydroxylase HpyO/Asp monooxygenase CreE-like FAD/NAD(P)-binding" evidence="1">
    <location>
        <begin position="6"/>
        <end position="152"/>
    </location>
</feature>
<proteinExistence type="predicted"/>
<evidence type="ECO:0000313" key="2">
    <source>
        <dbReference type="EMBL" id="QKE62990.1"/>
    </source>
</evidence>
<evidence type="ECO:0000313" key="3">
    <source>
        <dbReference type="Proteomes" id="UP000501379"/>
    </source>
</evidence>
<dbReference type="KEGG" id="pcam:HNE05_06320"/>
<dbReference type="InterPro" id="IPR052189">
    <property type="entry name" value="L-asp_N-monooxygenase_NS-form"/>
</dbReference>
<dbReference type="InterPro" id="IPR038732">
    <property type="entry name" value="HpyO/CreE_NAD-binding"/>
</dbReference>
<dbReference type="Gene3D" id="3.50.50.60">
    <property type="entry name" value="FAD/NAD(P)-binding domain"/>
    <property type="match status" value="1"/>
</dbReference>